<evidence type="ECO:0000313" key="2">
    <source>
        <dbReference type="EMBL" id="WHP85209.1"/>
    </source>
</evidence>
<evidence type="ECO:0000256" key="1">
    <source>
        <dbReference type="SAM" id="Phobius"/>
    </source>
</evidence>
<keyword evidence="3" id="KW-1185">Reference proteome</keyword>
<feature type="transmembrane region" description="Helical" evidence="1">
    <location>
        <begin position="12"/>
        <end position="31"/>
    </location>
</feature>
<dbReference type="EMBL" id="CP094302">
    <property type="protein sequence ID" value="WHP85209.1"/>
    <property type="molecule type" value="Genomic_DNA"/>
</dbReference>
<name>A0ABY8SHR9_9GAMM</name>
<reference evidence="2 3" key="1">
    <citation type="submission" date="2022-03" db="EMBL/GenBank/DDBJ databases">
        <title>Survey of Intraspecific Variation of Edwardsiella anguillarum Isolates from Non-Anguillid Fish Host Originating from Varied Geographic Locations.</title>
        <authorList>
            <person name="Armwood A.R."/>
            <person name="Woodyard E."/>
            <person name="Waldbieser G.C."/>
            <person name="Camus A.C."/>
            <person name="Divya D."/>
            <person name="Tekedar H."/>
            <person name="Soto E."/>
            <person name="Stein C."/>
            <person name="Ucko M."/>
            <person name="Ware C."/>
            <person name="Griffin M.J."/>
        </authorList>
    </citation>
    <scope>NUCLEOTIDE SEQUENCE [LARGE SCALE GENOMIC DNA]</scope>
    <source>
        <strain evidence="2 3">R18-35-2</strain>
    </source>
</reference>
<feature type="transmembrane region" description="Helical" evidence="1">
    <location>
        <begin position="37"/>
        <end position="54"/>
    </location>
</feature>
<proteinExistence type="predicted"/>
<organism evidence="2 3">
    <name type="scientific">Edwardsiella anguillarum</name>
    <dbReference type="NCBI Taxonomy" id="1821960"/>
    <lineage>
        <taxon>Bacteria</taxon>
        <taxon>Pseudomonadati</taxon>
        <taxon>Pseudomonadota</taxon>
        <taxon>Gammaproteobacteria</taxon>
        <taxon>Enterobacterales</taxon>
        <taxon>Hafniaceae</taxon>
        <taxon>Edwardsiella</taxon>
    </lineage>
</organism>
<keyword evidence="1" id="KW-1133">Transmembrane helix</keyword>
<dbReference type="Proteomes" id="UP001238370">
    <property type="component" value="Chromosome"/>
</dbReference>
<keyword evidence="1" id="KW-0812">Transmembrane</keyword>
<protein>
    <recommendedName>
        <fullName evidence="4">DUF4282 domain-containing protein</fullName>
    </recommendedName>
</protein>
<sequence>MEDKVFGVKTILAPKILFIMFFVAALALVFSLVSMNFIAIAVIFFSLLLLRVLYEFLMSSFKSTEYLYRIAESMDKKDPHG</sequence>
<accession>A0ABY8SHR9</accession>
<evidence type="ECO:0008006" key="4">
    <source>
        <dbReference type="Google" id="ProtNLM"/>
    </source>
</evidence>
<keyword evidence="1" id="KW-0472">Membrane</keyword>
<evidence type="ECO:0000313" key="3">
    <source>
        <dbReference type="Proteomes" id="UP001238370"/>
    </source>
</evidence>
<dbReference type="RefSeq" id="WP_283292179.1">
    <property type="nucleotide sequence ID" value="NZ_CP094302.2"/>
</dbReference>
<gene>
    <name evidence="2" type="ORF">MQ095_07255</name>
</gene>